<dbReference type="EMBL" id="MCBQ01021666">
    <property type="protein sequence ID" value="RKF53679.1"/>
    <property type="molecule type" value="Genomic_DNA"/>
</dbReference>
<accession>A0A420H8C5</accession>
<protein>
    <submittedName>
        <fullName evidence="2">Uncharacterized protein</fullName>
    </submittedName>
</protein>
<name>A0A420H8C5_9PEZI</name>
<dbReference type="AlphaFoldDB" id="A0A420H8C5"/>
<evidence type="ECO:0000313" key="3">
    <source>
        <dbReference type="Proteomes" id="UP000283383"/>
    </source>
</evidence>
<organism evidence="2 3">
    <name type="scientific">Golovinomyces cichoracearum</name>
    <dbReference type="NCBI Taxonomy" id="62708"/>
    <lineage>
        <taxon>Eukaryota</taxon>
        <taxon>Fungi</taxon>
        <taxon>Dikarya</taxon>
        <taxon>Ascomycota</taxon>
        <taxon>Pezizomycotina</taxon>
        <taxon>Leotiomycetes</taxon>
        <taxon>Erysiphales</taxon>
        <taxon>Erysiphaceae</taxon>
        <taxon>Golovinomyces</taxon>
    </lineage>
</organism>
<dbReference type="Proteomes" id="UP000283383">
    <property type="component" value="Unassembled WGS sequence"/>
</dbReference>
<evidence type="ECO:0000313" key="2">
    <source>
        <dbReference type="EMBL" id="RKF53679.1"/>
    </source>
</evidence>
<gene>
    <name evidence="2" type="ORF">GcM3_216045</name>
</gene>
<keyword evidence="1" id="KW-0175">Coiled coil</keyword>
<dbReference type="STRING" id="62708.A0A420H8C5"/>
<feature type="coiled-coil region" evidence="1">
    <location>
        <begin position="329"/>
        <end position="368"/>
    </location>
</feature>
<proteinExistence type="predicted"/>
<evidence type="ECO:0000256" key="1">
    <source>
        <dbReference type="SAM" id="Coils"/>
    </source>
</evidence>
<comment type="caution">
    <text evidence="2">The sequence shown here is derived from an EMBL/GenBank/DDBJ whole genome shotgun (WGS) entry which is preliminary data.</text>
</comment>
<keyword evidence="3" id="KW-1185">Reference proteome</keyword>
<reference evidence="2 3" key="1">
    <citation type="journal article" date="2018" name="BMC Genomics">
        <title>Comparative genome analyses reveal sequence features reflecting distinct modes of host-adaptation between dicot and monocot powdery mildew.</title>
        <authorList>
            <person name="Wu Y."/>
            <person name="Ma X."/>
            <person name="Pan Z."/>
            <person name="Kale S.D."/>
            <person name="Song Y."/>
            <person name="King H."/>
            <person name="Zhang Q."/>
            <person name="Presley C."/>
            <person name="Deng X."/>
            <person name="Wei C.I."/>
            <person name="Xiao S."/>
        </authorList>
    </citation>
    <scope>NUCLEOTIDE SEQUENCE [LARGE SCALE GENOMIC DNA]</scope>
    <source>
        <strain evidence="2">UMSG3</strain>
    </source>
</reference>
<sequence>MLDENLPFFSVKPSSSENPFINPILLGGNGLEPRPVYSLRRLDPSLPNAKNCYAIALYDSHNSEILYGQVVVRPEWTQPTLSTVEIRAQNSGPTSQTPAVPESFSVQLCNPDNQVVIKQKSGTWNNSTYWKFEIPVNSFRVPSSSVLDQSQNAPALSNSTPKITFKWKRDGKLSRDIACYLIGKSTDGKKRKEPDITVAYYKGGKTLTLYEPNMRRIEVEDTKGLEIVLLLSAVVIKDIFFNASREMFNIVPSKATIGRSKSLSEVPSNISGNISGNTNPHYSRPDVNFQNLSNSVISSTISTDWSSKNEVDLETENLRKFIASEEMIKKKSEEDEERLVREMIRAEDEEFRRRESELEKETERLRKKFGTDMATQNHGKTYTSPTPEPKLFRFSGKTLPTGLRVPPLVNGFLEAAARREHKPTNNSNSQSSTQCIAGTGLMNIVQKVQGKKSFQL</sequence>